<dbReference type="EMBL" id="JACHOT010000001">
    <property type="protein sequence ID" value="MBB4649240.1"/>
    <property type="molecule type" value="Genomic_DNA"/>
</dbReference>
<evidence type="ECO:0000313" key="3">
    <source>
        <dbReference type="Proteomes" id="UP000539538"/>
    </source>
</evidence>
<comment type="caution">
    <text evidence="2">The sequence shown here is derived from an EMBL/GenBank/DDBJ whole genome shotgun (WGS) entry which is preliminary data.</text>
</comment>
<dbReference type="Proteomes" id="UP000539538">
    <property type="component" value="Unassembled WGS sequence"/>
</dbReference>
<feature type="chain" id="PRO_5046225308" evidence="1">
    <location>
        <begin position="20"/>
        <end position="181"/>
    </location>
</feature>
<keyword evidence="3" id="KW-1185">Reference proteome</keyword>
<proteinExistence type="predicted"/>
<sequence>MEILIGGITSLFGGGGAAAAGTAAAAAAPVASGFSLATVLQGTATVLGVLSSISAGNAEADALELQAQDAEREKPLENLQGIERRASIKRAMADALGAGDVAYAASGVDLSFGTARAARTDAYREADLALTTDAGTQQTRVARLSERAAGYRASAKQAKRAGLLNGLVGGAKGLASMAERY</sequence>
<evidence type="ECO:0000313" key="2">
    <source>
        <dbReference type="EMBL" id="MBB4649240.1"/>
    </source>
</evidence>
<name>A0ABR6KXT7_9HYPH</name>
<keyword evidence="1" id="KW-0732">Signal</keyword>
<dbReference type="RefSeq" id="WP_183261034.1">
    <property type="nucleotide sequence ID" value="NZ_BAAAVZ010000008.1"/>
</dbReference>
<reference evidence="2 3" key="1">
    <citation type="submission" date="2020-08" db="EMBL/GenBank/DDBJ databases">
        <title>Genomic Encyclopedia of Type Strains, Phase IV (KMG-IV): sequencing the most valuable type-strain genomes for metagenomic binning, comparative biology and taxonomic classification.</title>
        <authorList>
            <person name="Goeker M."/>
        </authorList>
    </citation>
    <scope>NUCLEOTIDE SEQUENCE [LARGE SCALE GENOMIC DNA]</scope>
    <source>
        <strain evidence="2 3">DSM 7050</strain>
    </source>
</reference>
<gene>
    <name evidence="2" type="ORF">GGQ99_000962</name>
</gene>
<feature type="signal peptide" evidence="1">
    <location>
        <begin position="1"/>
        <end position="19"/>
    </location>
</feature>
<protein>
    <submittedName>
        <fullName evidence="2">Uncharacterized protein</fullName>
    </submittedName>
</protein>
<organism evidence="2 3">
    <name type="scientific">Aminobacter niigataensis</name>
    <dbReference type="NCBI Taxonomy" id="83265"/>
    <lineage>
        <taxon>Bacteria</taxon>
        <taxon>Pseudomonadati</taxon>
        <taxon>Pseudomonadota</taxon>
        <taxon>Alphaproteobacteria</taxon>
        <taxon>Hyphomicrobiales</taxon>
        <taxon>Phyllobacteriaceae</taxon>
        <taxon>Aminobacter</taxon>
    </lineage>
</organism>
<evidence type="ECO:0000256" key="1">
    <source>
        <dbReference type="SAM" id="SignalP"/>
    </source>
</evidence>
<accession>A0ABR6KXT7</accession>